<organism evidence="7 8">
    <name type="scientific">Microthlaspi erraticum</name>
    <dbReference type="NCBI Taxonomy" id="1685480"/>
    <lineage>
        <taxon>Eukaryota</taxon>
        <taxon>Viridiplantae</taxon>
        <taxon>Streptophyta</taxon>
        <taxon>Embryophyta</taxon>
        <taxon>Tracheophyta</taxon>
        <taxon>Spermatophyta</taxon>
        <taxon>Magnoliopsida</taxon>
        <taxon>eudicotyledons</taxon>
        <taxon>Gunneridae</taxon>
        <taxon>Pentapetalae</taxon>
        <taxon>rosids</taxon>
        <taxon>malvids</taxon>
        <taxon>Brassicales</taxon>
        <taxon>Brassicaceae</taxon>
        <taxon>Coluteocarpeae</taxon>
        <taxon>Microthlaspi</taxon>
    </lineage>
</organism>
<evidence type="ECO:0000256" key="4">
    <source>
        <dbReference type="ARBA" id="ARBA00023163"/>
    </source>
</evidence>
<evidence type="ECO:0000256" key="3">
    <source>
        <dbReference type="ARBA" id="ARBA00023125"/>
    </source>
</evidence>
<feature type="compositionally biased region" description="Basic residues" evidence="6">
    <location>
        <begin position="48"/>
        <end position="61"/>
    </location>
</feature>
<keyword evidence="4" id="KW-0804">Transcription</keyword>
<dbReference type="PANTHER" id="PTHR31541:SF28">
    <property type="entry name" value="TF-B3 DOMAIN-CONTAINING PROTEIN"/>
    <property type="match status" value="1"/>
</dbReference>
<comment type="subcellular location">
    <subcellularLocation>
        <location evidence="1">Nucleus</location>
    </subcellularLocation>
</comment>
<dbReference type="SUPFAM" id="SSF101936">
    <property type="entry name" value="DNA-binding pseudobarrel domain"/>
    <property type="match status" value="1"/>
</dbReference>
<sequence length="248" mass="28734">MVTTSITPKEEDMESEEKKTTSLTPEEVEKRKEAEFEAVSALIQLSKAHPKPKNKKRKRAGKSQLGEVEIAGESADKKQRKTVEKDDSEETLREILRWKGTIEEKPHFLSELDVVGVCSEPTWKQLMESDVNDNQIRLMLGKLQVKKMMLQVMGDTERDGTDFELEVSVYVRGGEFRKMVFKTWKGTPVLTSPEWKKFVSDHKLKKHCDFVTVWMFKHRESRQVCFAVDVTRLAVEKRLSNRIMKITS</sequence>
<evidence type="ECO:0000256" key="1">
    <source>
        <dbReference type="ARBA" id="ARBA00004123"/>
    </source>
</evidence>
<keyword evidence="5" id="KW-0539">Nucleus</keyword>
<dbReference type="GO" id="GO:0005634">
    <property type="term" value="C:nucleus"/>
    <property type="evidence" value="ECO:0007669"/>
    <property type="project" value="UniProtKB-SubCell"/>
</dbReference>
<dbReference type="Proteomes" id="UP000467841">
    <property type="component" value="Unassembled WGS sequence"/>
</dbReference>
<protein>
    <recommendedName>
        <fullName evidence="9">TF-B3 domain-containing protein</fullName>
    </recommendedName>
</protein>
<name>A0A6D2IR06_9BRAS</name>
<evidence type="ECO:0000313" key="7">
    <source>
        <dbReference type="EMBL" id="CAA7028930.1"/>
    </source>
</evidence>
<keyword evidence="8" id="KW-1185">Reference proteome</keyword>
<comment type="caution">
    <text evidence="7">The sequence shown here is derived from an EMBL/GenBank/DDBJ whole genome shotgun (WGS) entry which is preliminary data.</text>
</comment>
<keyword evidence="3" id="KW-0238">DNA-binding</keyword>
<feature type="compositionally biased region" description="Basic and acidic residues" evidence="6">
    <location>
        <begin position="74"/>
        <end position="86"/>
    </location>
</feature>
<evidence type="ECO:0000313" key="8">
    <source>
        <dbReference type="Proteomes" id="UP000467841"/>
    </source>
</evidence>
<evidence type="ECO:0008006" key="9">
    <source>
        <dbReference type="Google" id="ProtNLM"/>
    </source>
</evidence>
<reference evidence="7" key="1">
    <citation type="submission" date="2020-01" db="EMBL/GenBank/DDBJ databases">
        <authorList>
            <person name="Mishra B."/>
        </authorList>
    </citation>
    <scope>NUCLEOTIDE SEQUENCE [LARGE SCALE GENOMIC DNA]</scope>
</reference>
<dbReference type="OrthoDB" id="1072886at2759"/>
<feature type="region of interest" description="Disordered" evidence="6">
    <location>
        <begin position="1"/>
        <end position="86"/>
    </location>
</feature>
<dbReference type="Gene3D" id="2.40.330.10">
    <property type="entry name" value="DNA-binding pseudobarrel domain"/>
    <property type="match status" value="1"/>
</dbReference>
<dbReference type="InterPro" id="IPR005508">
    <property type="entry name" value="At2g31720-like"/>
</dbReference>
<accession>A0A6D2IR06</accession>
<proteinExistence type="predicted"/>
<dbReference type="EMBL" id="CACVBM020001074">
    <property type="protein sequence ID" value="CAA7028930.1"/>
    <property type="molecule type" value="Genomic_DNA"/>
</dbReference>
<gene>
    <name evidence="7" type="ORF">MERR_LOCUS16165</name>
</gene>
<evidence type="ECO:0000256" key="2">
    <source>
        <dbReference type="ARBA" id="ARBA00023015"/>
    </source>
</evidence>
<keyword evidence="2" id="KW-0805">Transcription regulation</keyword>
<evidence type="ECO:0000256" key="6">
    <source>
        <dbReference type="SAM" id="MobiDB-lite"/>
    </source>
</evidence>
<dbReference type="InterPro" id="IPR015300">
    <property type="entry name" value="DNA-bd_pseudobarrel_sf"/>
</dbReference>
<dbReference type="PANTHER" id="PTHR31541">
    <property type="entry name" value="B3 DOMAIN PLANT PROTEIN-RELATED"/>
    <property type="match status" value="1"/>
</dbReference>
<dbReference type="AlphaFoldDB" id="A0A6D2IR06"/>
<dbReference type="GO" id="GO:0003677">
    <property type="term" value="F:DNA binding"/>
    <property type="evidence" value="ECO:0007669"/>
    <property type="project" value="UniProtKB-KW"/>
</dbReference>
<evidence type="ECO:0000256" key="5">
    <source>
        <dbReference type="ARBA" id="ARBA00023242"/>
    </source>
</evidence>